<evidence type="ECO:0000313" key="2">
    <source>
        <dbReference type="EMBL" id="OQD80067.1"/>
    </source>
</evidence>
<dbReference type="AlphaFoldDB" id="A0A1V6PTM4"/>
<evidence type="ECO:0000313" key="3">
    <source>
        <dbReference type="Proteomes" id="UP000191672"/>
    </source>
</evidence>
<comment type="caution">
    <text evidence="2">The sequence shown here is derived from an EMBL/GenBank/DDBJ whole genome shotgun (WGS) entry which is preliminary data.</text>
</comment>
<reference evidence="3" key="1">
    <citation type="journal article" date="2017" name="Nat. Microbiol.">
        <title>Global analysis of biosynthetic gene clusters reveals vast potential of secondary metabolite production in Penicillium species.</title>
        <authorList>
            <person name="Nielsen J.C."/>
            <person name="Grijseels S."/>
            <person name="Prigent S."/>
            <person name="Ji B."/>
            <person name="Dainat J."/>
            <person name="Nielsen K.F."/>
            <person name="Frisvad J.C."/>
            <person name="Workman M."/>
            <person name="Nielsen J."/>
        </authorList>
    </citation>
    <scope>NUCLEOTIDE SEQUENCE [LARGE SCALE GENOMIC DNA]</scope>
    <source>
        <strain evidence="3">IBT 31811</strain>
    </source>
</reference>
<gene>
    <name evidence="2" type="ORF">PENANT_c039G07129</name>
</gene>
<accession>A0A1V6PTM4</accession>
<sequence>MSGDLKNASFVLADTVTGILGVETESLLPKRGLTGQCFYHPTPLTTTTKRRPDSDNQIHVSTSPSLRNLGNPRSDSEVLDVIAERSPVANPVYQTKKLLLAGYLGPTSFISGLEEKVLHCLHDFSAIKNLVQKFYGVSQTVVIACSLILNALDGLEATFNESELGIAFDE</sequence>
<feature type="compositionally biased region" description="Polar residues" evidence="1">
    <location>
        <begin position="57"/>
        <end position="73"/>
    </location>
</feature>
<dbReference type="EMBL" id="MDYN01000039">
    <property type="protein sequence ID" value="OQD80067.1"/>
    <property type="molecule type" value="Genomic_DNA"/>
</dbReference>
<evidence type="ECO:0000256" key="1">
    <source>
        <dbReference type="SAM" id="MobiDB-lite"/>
    </source>
</evidence>
<feature type="region of interest" description="Disordered" evidence="1">
    <location>
        <begin position="41"/>
        <end position="73"/>
    </location>
</feature>
<proteinExistence type="predicted"/>
<organism evidence="2 3">
    <name type="scientific">Penicillium antarcticum</name>
    <dbReference type="NCBI Taxonomy" id="416450"/>
    <lineage>
        <taxon>Eukaryota</taxon>
        <taxon>Fungi</taxon>
        <taxon>Dikarya</taxon>
        <taxon>Ascomycota</taxon>
        <taxon>Pezizomycotina</taxon>
        <taxon>Eurotiomycetes</taxon>
        <taxon>Eurotiomycetidae</taxon>
        <taxon>Eurotiales</taxon>
        <taxon>Aspergillaceae</taxon>
        <taxon>Penicillium</taxon>
    </lineage>
</organism>
<name>A0A1V6PTM4_9EURO</name>
<dbReference type="Proteomes" id="UP000191672">
    <property type="component" value="Unassembled WGS sequence"/>
</dbReference>
<dbReference type="STRING" id="416450.A0A1V6PTM4"/>
<keyword evidence="3" id="KW-1185">Reference proteome</keyword>
<protein>
    <submittedName>
        <fullName evidence="2">Uncharacterized protein</fullName>
    </submittedName>
</protein>